<proteinExistence type="predicted"/>
<dbReference type="EMBL" id="BLBS01000034">
    <property type="protein sequence ID" value="GET89186.1"/>
    <property type="molecule type" value="Genomic_DNA"/>
</dbReference>
<comment type="caution">
    <text evidence="1">The sequence shown here is derived from an EMBL/GenBank/DDBJ whole genome shotgun (WGS) entry which is preliminary data.</text>
</comment>
<name>A0A640KHI9_LEITA</name>
<reference evidence="1" key="1">
    <citation type="submission" date="2019-11" db="EMBL/GenBank/DDBJ databases">
        <title>Leishmania tarentolae CDS.</title>
        <authorList>
            <person name="Goto Y."/>
            <person name="Yamagishi J."/>
        </authorList>
    </citation>
    <scope>NUCLEOTIDE SEQUENCE [LARGE SCALE GENOMIC DNA]</scope>
    <source>
        <strain evidence="1">Parrot Tar II</strain>
    </source>
</reference>
<dbReference type="VEuPathDB" id="TriTrypDB:LtaPh_2509651"/>
<keyword evidence="2" id="KW-1185">Reference proteome</keyword>
<dbReference type="Proteomes" id="UP000419144">
    <property type="component" value="Unassembled WGS sequence"/>
</dbReference>
<organism evidence="1 2">
    <name type="scientific">Leishmania tarentolae</name>
    <name type="common">Sauroleishmania tarentolae</name>
    <dbReference type="NCBI Taxonomy" id="5689"/>
    <lineage>
        <taxon>Eukaryota</taxon>
        <taxon>Discoba</taxon>
        <taxon>Euglenozoa</taxon>
        <taxon>Kinetoplastea</taxon>
        <taxon>Metakinetoplastina</taxon>
        <taxon>Trypanosomatida</taxon>
        <taxon>Trypanosomatidae</taxon>
        <taxon>Leishmaniinae</taxon>
        <taxon>Leishmania</taxon>
        <taxon>lizard Leishmania</taxon>
    </lineage>
</organism>
<evidence type="ECO:0000313" key="1">
    <source>
        <dbReference type="EMBL" id="GET89186.1"/>
    </source>
</evidence>
<sequence length="209" mass="21969">MHEPGHTVLCPSPSFLIVAPRLGLCHSPPLQLPAGRHAHGLRGGAAAAADGLHSLDDFVALQHLTEDDMLAIQPARRCCAQEELRTVRVGAGVGHRQRSRTEVLAGLASEGLIGEFSAVDGLATSTIAVSEVATLAHELRDHTVERAARVAEPLLARAQRTKVLGRLGDGIGKELHRHAAGALTTDLDIHPNLRVGGNGGVVRLVGHYA</sequence>
<accession>A0A640KHI9</accession>
<dbReference type="AlphaFoldDB" id="A0A640KHI9"/>
<dbReference type="OrthoDB" id="8964193at2759"/>
<evidence type="ECO:0000313" key="2">
    <source>
        <dbReference type="Proteomes" id="UP000419144"/>
    </source>
</evidence>
<gene>
    <name evidence="1" type="ORF">LtaPh_2509651</name>
</gene>
<protein>
    <submittedName>
        <fullName evidence="1">Cyclophilin a, putative</fullName>
    </submittedName>
</protein>